<reference evidence="4 5" key="1">
    <citation type="submission" date="2015-06" db="EMBL/GenBank/DDBJ databases">
        <title>Draft genome of the ant-associated black yeast Phialophora attae CBS 131958.</title>
        <authorList>
            <person name="Moreno L.F."/>
            <person name="Stielow B.J."/>
            <person name="de Hoog S."/>
            <person name="Vicente V.A."/>
            <person name="Weiss V.A."/>
            <person name="de Vries M."/>
            <person name="Cruz L.M."/>
            <person name="Souza E.M."/>
        </authorList>
    </citation>
    <scope>NUCLEOTIDE SEQUENCE [LARGE SCALE GENOMIC DNA]</scope>
    <source>
        <strain evidence="4 5">CBS 131958</strain>
    </source>
</reference>
<accession>A0A0N1H0P4</accession>
<feature type="region of interest" description="Disordered" evidence="1">
    <location>
        <begin position="42"/>
        <end position="111"/>
    </location>
</feature>
<dbReference type="Pfam" id="PF00188">
    <property type="entry name" value="CAP"/>
    <property type="match status" value="1"/>
</dbReference>
<dbReference type="GeneID" id="28735966"/>
<protein>
    <recommendedName>
        <fullName evidence="3">SCP domain-containing protein</fullName>
    </recommendedName>
</protein>
<dbReference type="EMBL" id="LFJN01000023">
    <property type="protein sequence ID" value="KPI37550.1"/>
    <property type="molecule type" value="Genomic_DNA"/>
</dbReference>
<feature type="domain" description="SCP" evidence="3">
    <location>
        <begin position="118"/>
        <end position="227"/>
    </location>
</feature>
<gene>
    <name evidence="4" type="ORF">AB675_3985</name>
</gene>
<evidence type="ECO:0000313" key="5">
    <source>
        <dbReference type="Proteomes" id="UP000038010"/>
    </source>
</evidence>
<dbReference type="InterPro" id="IPR014044">
    <property type="entry name" value="CAP_dom"/>
</dbReference>
<evidence type="ECO:0000259" key="3">
    <source>
        <dbReference type="Pfam" id="PF00188"/>
    </source>
</evidence>
<dbReference type="VEuPathDB" id="FungiDB:AB675_3985"/>
<feature type="signal peptide" evidence="2">
    <location>
        <begin position="1"/>
        <end position="18"/>
    </location>
</feature>
<feature type="region of interest" description="Disordered" evidence="1">
    <location>
        <begin position="136"/>
        <end position="155"/>
    </location>
</feature>
<keyword evidence="5" id="KW-1185">Reference proteome</keyword>
<dbReference type="Proteomes" id="UP000038010">
    <property type="component" value="Unassembled WGS sequence"/>
</dbReference>
<feature type="compositionally biased region" description="Low complexity" evidence="1">
    <location>
        <begin position="56"/>
        <end position="75"/>
    </location>
</feature>
<name>A0A0N1H0P4_9EURO</name>
<comment type="caution">
    <text evidence="4">The sequence shown here is derived from an EMBL/GenBank/DDBJ whole genome shotgun (WGS) entry which is preliminary data.</text>
</comment>
<evidence type="ECO:0000256" key="1">
    <source>
        <dbReference type="SAM" id="MobiDB-lite"/>
    </source>
</evidence>
<feature type="chain" id="PRO_5005872938" description="SCP domain-containing protein" evidence="2">
    <location>
        <begin position="19"/>
        <end position="237"/>
    </location>
</feature>
<sequence length="237" mass="23991">MVAIKALTVLAVAGTISAAPTATVGEALVRREAWNGNWRGNWSWSWGRPHQGGDDSQPAAQPSATPAASSSVPVADQTPPQDTGDSSTPSAPASSPSAAPSAAPSSGGSSGGSGYMAIVNQYRGIMGKSALTESSQLQANAQKTADDSGGQLKHELNPGSMAQVLAPGDASNFESVFVGGWLCEVPSYLGSDSSICNTMSQGWNHAGQTGHADILSSDSYHNIGCALGDGIWACDLS</sequence>
<keyword evidence="2" id="KW-0732">Signal</keyword>
<evidence type="ECO:0000313" key="4">
    <source>
        <dbReference type="EMBL" id="KPI37550.1"/>
    </source>
</evidence>
<feature type="compositionally biased region" description="Low complexity" evidence="1">
    <location>
        <begin position="86"/>
        <end position="107"/>
    </location>
</feature>
<dbReference type="InterPro" id="IPR035940">
    <property type="entry name" value="CAP_sf"/>
</dbReference>
<dbReference type="AlphaFoldDB" id="A0A0N1H0P4"/>
<dbReference type="RefSeq" id="XP_017997513.1">
    <property type="nucleotide sequence ID" value="XM_018144086.1"/>
</dbReference>
<proteinExistence type="predicted"/>
<dbReference type="Gene3D" id="3.40.33.10">
    <property type="entry name" value="CAP"/>
    <property type="match status" value="1"/>
</dbReference>
<evidence type="ECO:0000256" key="2">
    <source>
        <dbReference type="SAM" id="SignalP"/>
    </source>
</evidence>
<organism evidence="4 5">
    <name type="scientific">Cyphellophora attinorum</name>
    <dbReference type="NCBI Taxonomy" id="1664694"/>
    <lineage>
        <taxon>Eukaryota</taxon>
        <taxon>Fungi</taxon>
        <taxon>Dikarya</taxon>
        <taxon>Ascomycota</taxon>
        <taxon>Pezizomycotina</taxon>
        <taxon>Eurotiomycetes</taxon>
        <taxon>Chaetothyriomycetidae</taxon>
        <taxon>Chaetothyriales</taxon>
        <taxon>Cyphellophoraceae</taxon>
        <taxon>Cyphellophora</taxon>
    </lineage>
</organism>
<dbReference type="OrthoDB" id="5350391at2759"/>
<dbReference type="SUPFAM" id="SSF55797">
    <property type="entry name" value="PR-1-like"/>
    <property type="match status" value="1"/>
</dbReference>